<dbReference type="PANTHER" id="PTHR35525">
    <property type="entry name" value="BLL6575 PROTEIN"/>
    <property type="match status" value="1"/>
</dbReference>
<accession>A0ABV1X0Q0</accession>
<reference evidence="2 3" key="1">
    <citation type="submission" date="2024-06" db="EMBL/GenBank/DDBJ databases">
        <title>The Natural Products Discovery Center: Release of the First 8490 Sequenced Strains for Exploring Actinobacteria Biosynthetic Diversity.</title>
        <authorList>
            <person name="Kalkreuter E."/>
            <person name="Kautsar S.A."/>
            <person name="Yang D."/>
            <person name="Bader C.D."/>
            <person name="Teijaro C.N."/>
            <person name="Fluegel L."/>
            <person name="Davis C.M."/>
            <person name="Simpson J.R."/>
            <person name="Lauterbach L."/>
            <person name="Steele A.D."/>
            <person name="Gui C."/>
            <person name="Meng S."/>
            <person name="Li G."/>
            <person name="Viehrig K."/>
            <person name="Ye F."/>
            <person name="Su P."/>
            <person name="Kiefer A.F."/>
            <person name="Nichols A."/>
            <person name="Cepeda A.J."/>
            <person name="Yan W."/>
            <person name="Fan B."/>
            <person name="Jiang Y."/>
            <person name="Adhikari A."/>
            <person name="Zheng C.-J."/>
            <person name="Schuster L."/>
            <person name="Cowan T.M."/>
            <person name="Smanski M.J."/>
            <person name="Chevrette M.G."/>
            <person name="De Carvalho L.P.S."/>
            <person name="Shen B."/>
        </authorList>
    </citation>
    <scope>NUCLEOTIDE SEQUENCE [LARGE SCALE GENOMIC DNA]</scope>
    <source>
        <strain evidence="2 3">NPDC000234</strain>
    </source>
</reference>
<dbReference type="PANTHER" id="PTHR35525:SF3">
    <property type="entry name" value="BLL6575 PROTEIN"/>
    <property type="match status" value="1"/>
</dbReference>
<evidence type="ECO:0000259" key="1">
    <source>
        <dbReference type="Pfam" id="PF11706"/>
    </source>
</evidence>
<dbReference type="Proteomes" id="UP001474181">
    <property type="component" value="Unassembled WGS sequence"/>
</dbReference>
<name>A0ABV1X0Q0_9ACTN</name>
<evidence type="ECO:0000313" key="2">
    <source>
        <dbReference type="EMBL" id="MER7182581.1"/>
    </source>
</evidence>
<organism evidence="2 3">
    <name type="scientific">Streptomyces hyaluromycini</name>
    <dbReference type="NCBI Taxonomy" id="1377993"/>
    <lineage>
        <taxon>Bacteria</taxon>
        <taxon>Bacillati</taxon>
        <taxon>Actinomycetota</taxon>
        <taxon>Actinomycetes</taxon>
        <taxon>Kitasatosporales</taxon>
        <taxon>Streptomycetaceae</taxon>
        <taxon>Streptomyces</taxon>
    </lineage>
</organism>
<dbReference type="InterPro" id="IPR010852">
    <property type="entry name" value="ABATE"/>
</dbReference>
<evidence type="ECO:0000313" key="3">
    <source>
        <dbReference type="Proteomes" id="UP001474181"/>
    </source>
</evidence>
<comment type="caution">
    <text evidence="2">The sequence shown here is derived from an EMBL/GenBank/DDBJ whole genome shotgun (WGS) entry which is preliminary data.</text>
</comment>
<sequence>MNRTATTEPAPAPAPGAEQYLALDFADSVIALPGGRFLDLLGTPEAAARWLTERDLAPVDTELRETCAIRMRSLREQVRALFTSRIDGRPAPSAALAAVNEALTRVPTAAPLHWDPVRGPYRTAPHPTDQTVDHALGVLAADAADLLTGPDAARLTACGSTPCNRYLLRSGRRHWCSVRCGDRARAARAYARRTAG</sequence>
<dbReference type="Pfam" id="PF11706">
    <property type="entry name" value="zf-CGNR"/>
    <property type="match status" value="1"/>
</dbReference>
<proteinExistence type="predicted"/>
<protein>
    <submittedName>
        <fullName evidence="2">ABATE domain-containing protein</fullName>
    </submittedName>
</protein>
<feature type="domain" description="Zinc finger CGNR" evidence="1">
    <location>
        <begin position="154"/>
        <end position="193"/>
    </location>
</feature>
<dbReference type="InterPro" id="IPR021005">
    <property type="entry name" value="Znf_CGNR"/>
</dbReference>
<dbReference type="EMBL" id="JBEPEK010000185">
    <property type="protein sequence ID" value="MER7182581.1"/>
    <property type="molecule type" value="Genomic_DNA"/>
</dbReference>
<dbReference type="RefSeq" id="WP_350783638.1">
    <property type="nucleotide sequence ID" value="NZ_JBEPEK010000185.1"/>
</dbReference>
<dbReference type="Gene3D" id="1.10.3300.10">
    <property type="entry name" value="Jann2411-like domain"/>
    <property type="match status" value="1"/>
</dbReference>
<gene>
    <name evidence="2" type="ORF">ABT404_24385</name>
</gene>
<dbReference type="InterPro" id="IPR023286">
    <property type="entry name" value="ABATE_dom_sf"/>
</dbReference>
<dbReference type="Pfam" id="PF07336">
    <property type="entry name" value="ABATE"/>
    <property type="match status" value="1"/>
</dbReference>
<keyword evidence="3" id="KW-1185">Reference proteome</keyword>
<dbReference type="SUPFAM" id="SSF160904">
    <property type="entry name" value="Jann2411-like"/>
    <property type="match status" value="1"/>
</dbReference>